<evidence type="ECO:0000313" key="2">
    <source>
        <dbReference type="EMBL" id="RPB04399.1"/>
    </source>
</evidence>
<evidence type="ECO:0000313" key="3">
    <source>
        <dbReference type="Proteomes" id="UP000276215"/>
    </source>
</evidence>
<reference evidence="2 3" key="1">
    <citation type="journal article" date="2018" name="Nat. Ecol. Evol.">
        <title>Pezizomycetes genomes reveal the molecular basis of ectomycorrhizal truffle lifestyle.</title>
        <authorList>
            <person name="Murat C."/>
            <person name="Payen T."/>
            <person name="Noel B."/>
            <person name="Kuo A."/>
            <person name="Morin E."/>
            <person name="Chen J."/>
            <person name="Kohler A."/>
            <person name="Krizsan K."/>
            <person name="Balestrini R."/>
            <person name="Da Silva C."/>
            <person name="Montanini B."/>
            <person name="Hainaut M."/>
            <person name="Levati E."/>
            <person name="Barry K.W."/>
            <person name="Belfiori B."/>
            <person name="Cichocki N."/>
            <person name="Clum A."/>
            <person name="Dockter R.B."/>
            <person name="Fauchery L."/>
            <person name="Guy J."/>
            <person name="Iotti M."/>
            <person name="Le Tacon F."/>
            <person name="Lindquist E.A."/>
            <person name="Lipzen A."/>
            <person name="Malagnac F."/>
            <person name="Mello A."/>
            <person name="Molinier V."/>
            <person name="Miyauchi S."/>
            <person name="Poulain J."/>
            <person name="Riccioni C."/>
            <person name="Rubini A."/>
            <person name="Sitrit Y."/>
            <person name="Splivallo R."/>
            <person name="Traeger S."/>
            <person name="Wang M."/>
            <person name="Zifcakova L."/>
            <person name="Wipf D."/>
            <person name="Zambonelli A."/>
            <person name="Paolocci F."/>
            <person name="Nowrousian M."/>
            <person name="Ottonello S."/>
            <person name="Baldrian P."/>
            <person name="Spatafora J.W."/>
            <person name="Henrissat B."/>
            <person name="Nagy L.G."/>
            <person name="Aury J.M."/>
            <person name="Wincker P."/>
            <person name="Grigoriev I.V."/>
            <person name="Bonfante P."/>
            <person name="Martin F.M."/>
        </authorList>
    </citation>
    <scope>NUCLEOTIDE SEQUENCE [LARGE SCALE GENOMIC DNA]</scope>
    <source>
        <strain evidence="2 3">120613-1</strain>
    </source>
</reference>
<feature type="region of interest" description="Disordered" evidence="1">
    <location>
        <begin position="1"/>
        <end position="21"/>
    </location>
</feature>
<organism evidence="2 3">
    <name type="scientific">Choiromyces venosus 120613-1</name>
    <dbReference type="NCBI Taxonomy" id="1336337"/>
    <lineage>
        <taxon>Eukaryota</taxon>
        <taxon>Fungi</taxon>
        <taxon>Dikarya</taxon>
        <taxon>Ascomycota</taxon>
        <taxon>Pezizomycotina</taxon>
        <taxon>Pezizomycetes</taxon>
        <taxon>Pezizales</taxon>
        <taxon>Tuberaceae</taxon>
        <taxon>Choiromyces</taxon>
    </lineage>
</organism>
<keyword evidence="3" id="KW-1185">Reference proteome</keyword>
<evidence type="ECO:0000256" key="1">
    <source>
        <dbReference type="SAM" id="MobiDB-lite"/>
    </source>
</evidence>
<dbReference type="Proteomes" id="UP000276215">
    <property type="component" value="Unassembled WGS sequence"/>
</dbReference>
<name>A0A3N4K4X4_9PEZI</name>
<sequence length="63" mass="7167">MYHRKSSQSQPLTLPPTFNQPKFSTPHQFSFSAKLTLVPAYRPVSHPSPVTLTVRPINTVLEY</sequence>
<protein>
    <submittedName>
        <fullName evidence="2">Uncharacterized protein</fullName>
    </submittedName>
</protein>
<dbReference type="EMBL" id="ML120358">
    <property type="protein sequence ID" value="RPB04399.1"/>
    <property type="molecule type" value="Genomic_DNA"/>
</dbReference>
<accession>A0A3N4K4X4</accession>
<dbReference type="AlphaFoldDB" id="A0A3N4K4X4"/>
<gene>
    <name evidence="2" type="ORF">L873DRAFT_1799249</name>
</gene>
<feature type="compositionally biased region" description="Polar residues" evidence="1">
    <location>
        <begin position="7"/>
        <end position="21"/>
    </location>
</feature>
<proteinExistence type="predicted"/>